<keyword evidence="4 8" id="KW-0812">Transmembrane</keyword>
<dbReference type="InterPro" id="IPR000917">
    <property type="entry name" value="Sulfatase_N"/>
</dbReference>
<dbReference type="InterPro" id="IPR058130">
    <property type="entry name" value="PEA_transf_C"/>
</dbReference>
<protein>
    <submittedName>
        <fullName evidence="10">Phosphoethanolamine transferase</fullName>
    </submittedName>
</protein>
<evidence type="ECO:0000313" key="11">
    <source>
        <dbReference type="EMBL" id="EMR4588739.1"/>
    </source>
</evidence>
<accession>A0AAD2VRE8</accession>
<evidence type="ECO:0000256" key="1">
    <source>
        <dbReference type="ARBA" id="ARBA00004651"/>
    </source>
</evidence>
<dbReference type="GO" id="GO:0009244">
    <property type="term" value="P:lipopolysaccharide core region biosynthetic process"/>
    <property type="evidence" value="ECO:0007669"/>
    <property type="project" value="TreeGrafter"/>
</dbReference>
<dbReference type="AlphaFoldDB" id="A0AAD2VRE8"/>
<dbReference type="PANTHER" id="PTHR30443">
    <property type="entry name" value="INNER MEMBRANE PROTEIN"/>
    <property type="match status" value="1"/>
</dbReference>
<dbReference type="InterPro" id="IPR040423">
    <property type="entry name" value="PEA_transferase"/>
</dbReference>
<evidence type="ECO:0000256" key="3">
    <source>
        <dbReference type="ARBA" id="ARBA00022679"/>
    </source>
</evidence>
<dbReference type="EMBL" id="ABEXCJ040000001">
    <property type="protein sequence ID" value="ELR5216552.1"/>
    <property type="molecule type" value="Genomic_DNA"/>
</dbReference>
<keyword evidence="2" id="KW-1003">Cell membrane</keyword>
<feature type="domain" description="Sulfatase N-terminal" evidence="9">
    <location>
        <begin position="204"/>
        <end position="461"/>
    </location>
</feature>
<dbReference type="PANTHER" id="PTHR30443:SF4">
    <property type="entry name" value="PHOSPHOETHANOLAMINE TRANSFERASE OPGE-RELATED"/>
    <property type="match status" value="1"/>
</dbReference>
<dbReference type="Gene3D" id="3.40.720.10">
    <property type="entry name" value="Alkaline Phosphatase, subunit A"/>
    <property type="match status" value="1"/>
</dbReference>
<dbReference type="EMBL" id="ABEXCJ050000001">
    <property type="protein sequence ID" value="EMR4588739.1"/>
    <property type="molecule type" value="Genomic_DNA"/>
</dbReference>
<evidence type="ECO:0000259" key="9">
    <source>
        <dbReference type="Pfam" id="PF00884"/>
    </source>
</evidence>
<dbReference type="GO" id="GO:0005886">
    <property type="term" value="C:plasma membrane"/>
    <property type="evidence" value="ECO:0007669"/>
    <property type="project" value="UniProtKB-SubCell"/>
</dbReference>
<evidence type="ECO:0000256" key="2">
    <source>
        <dbReference type="ARBA" id="ARBA00022475"/>
    </source>
</evidence>
<evidence type="ECO:0000256" key="5">
    <source>
        <dbReference type="ARBA" id="ARBA00022989"/>
    </source>
</evidence>
<sequence>MFQKIQNVILSKIMLKFIALFFLFSMLHKVMGYPFKPLYIFFISIGLLYVKNSAYRFVVLFFTILAAIYLPVGLIYGPPTYNTVASFYYTDIQESREFISNIDNKYFIYSILILAFGALVSFIKTNPVNYHKKTMLSIAMVVFFFTPSKYALSGKYERAANSGTPETRFFTELIYSVYSLINEVELYTSNDTFKITVVNNQYDTYVIVIGESVRKDFMQEFGFKIQNTPFMSSINGTFFTNYISAASSTQPSLTHSLSLYPEIGNNIITLANKAGFDTYWLSNQGFVGEYDGSVAAIGRRANNSFFVKRGGSDDKLVSPDGALLPEFKLALESQKPKKLIVVHLMGSHTPFCTRTEEQYDHFYQNKKFSCYVQSIKNTDKLLSEIYSDLSKTKSKWSMMYFSDHALSLTYDKNELAHSDKYKQNYEVPFFITSYNSKHKEMINSRRSGLNFMSLFSQWTGIEESNIESHCNMLSENDCPNQNRIIDFNRNHLIFDDLPDDYSK</sequence>
<evidence type="ECO:0000256" key="6">
    <source>
        <dbReference type="ARBA" id="ARBA00023136"/>
    </source>
</evidence>
<dbReference type="GO" id="GO:0016776">
    <property type="term" value="F:phosphotransferase activity, phosphate group as acceptor"/>
    <property type="evidence" value="ECO:0007669"/>
    <property type="project" value="TreeGrafter"/>
</dbReference>
<comment type="similarity">
    <text evidence="7">Belongs to the phosphoethanolamine transferase family.</text>
</comment>
<dbReference type="InterPro" id="IPR017850">
    <property type="entry name" value="Alkaline_phosphatase_core_sf"/>
</dbReference>
<feature type="transmembrane region" description="Helical" evidence="8">
    <location>
        <begin position="7"/>
        <end position="27"/>
    </location>
</feature>
<name>A0AAD2VRE8_PRORE</name>
<keyword evidence="3 10" id="KW-0808">Transferase</keyword>
<dbReference type="Pfam" id="PF00884">
    <property type="entry name" value="Sulfatase"/>
    <property type="match status" value="1"/>
</dbReference>
<comment type="caution">
    <text evidence="10">The sequence shown here is derived from an EMBL/GenBank/DDBJ whole genome shotgun (WGS) entry which is preliminary data.</text>
</comment>
<evidence type="ECO:0000256" key="8">
    <source>
        <dbReference type="SAM" id="Phobius"/>
    </source>
</evidence>
<evidence type="ECO:0000256" key="7">
    <source>
        <dbReference type="ARBA" id="ARBA00038481"/>
    </source>
</evidence>
<feature type="transmembrane region" description="Helical" evidence="8">
    <location>
        <begin position="33"/>
        <end position="50"/>
    </location>
</feature>
<reference evidence="10" key="1">
    <citation type="submission" date="2023-10" db="EMBL/GenBank/DDBJ databases">
        <authorList>
            <consortium name="Clinical and Environmental Microbiology Branch: Whole genome sequencing antimicrobial resistance pathogens in the healthcare setting"/>
        </authorList>
    </citation>
    <scope>NUCLEOTIDE SEQUENCE</scope>
    <source>
        <strain evidence="10">2020QW-00022</strain>
    </source>
</reference>
<evidence type="ECO:0000313" key="10">
    <source>
        <dbReference type="EMBL" id="ELR5216552.1"/>
    </source>
</evidence>
<keyword evidence="5 8" id="KW-1133">Transmembrane helix</keyword>
<organism evidence="10">
    <name type="scientific">Providencia rettgeri</name>
    <dbReference type="NCBI Taxonomy" id="587"/>
    <lineage>
        <taxon>Bacteria</taxon>
        <taxon>Pseudomonadati</taxon>
        <taxon>Pseudomonadota</taxon>
        <taxon>Gammaproteobacteria</taxon>
        <taxon>Enterobacterales</taxon>
        <taxon>Morganellaceae</taxon>
        <taxon>Providencia</taxon>
    </lineage>
</organism>
<dbReference type="CDD" id="cd16017">
    <property type="entry name" value="LptA"/>
    <property type="match status" value="1"/>
</dbReference>
<feature type="transmembrane region" description="Helical" evidence="8">
    <location>
        <begin position="135"/>
        <end position="152"/>
    </location>
</feature>
<evidence type="ECO:0000256" key="4">
    <source>
        <dbReference type="ARBA" id="ARBA00022692"/>
    </source>
</evidence>
<proteinExistence type="inferred from homology"/>
<dbReference type="SUPFAM" id="SSF53649">
    <property type="entry name" value="Alkaline phosphatase-like"/>
    <property type="match status" value="1"/>
</dbReference>
<gene>
    <name evidence="11" type="ORF">M0K77_001017</name>
    <name evidence="10" type="ORF">M0K77_RS05085</name>
</gene>
<feature type="transmembrane region" description="Helical" evidence="8">
    <location>
        <begin position="106"/>
        <end position="123"/>
    </location>
</feature>
<keyword evidence="6 8" id="KW-0472">Membrane</keyword>
<comment type="subcellular location">
    <subcellularLocation>
        <location evidence="1">Cell membrane</location>
        <topology evidence="1">Multi-pass membrane protein</topology>
    </subcellularLocation>
</comment>
<feature type="transmembrane region" description="Helical" evidence="8">
    <location>
        <begin position="57"/>
        <end position="77"/>
    </location>
</feature>